<dbReference type="InterPro" id="IPR036890">
    <property type="entry name" value="HATPase_C_sf"/>
</dbReference>
<dbReference type="EMBL" id="MLJW01000043">
    <property type="protein sequence ID" value="OIR06452.1"/>
    <property type="molecule type" value="Genomic_DNA"/>
</dbReference>
<evidence type="ECO:0000259" key="5">
    <source>
        <dbReference type="PROSITE" id="PS50110"/>
    </source>
</evidence>
<reference evidence="8" key="1">
    <citation type="submission" date="2016-10" db="EMBL/GenBank/DDBJ databases">
        <title>Sequence of Gallionella enrichment culture.</title>
        <authorList>
            <person name="Poehlein A."/>
            <person name="Muehling M."/>
            <person name="Daniel R."/>
        </authorList>
    </citation>
    <scope>NUCLEOTIDE SEQUENCE</scope>
</reference>
<keyword evidence="3" id="KW-0418">Kinase</keyword>
<evidence type="ECO:0000259" key="7">
    <source>
        <dbReference type="PROSITE" id="PS50113"/>
    </source>
</evidence>
<dbReference type="Gene3D" id="3.40.50.2300">
    <property type="match status" value="1"/>
</dbReference>
<dbReference type="InterPro" id="IPR001789">
    <property type="entry name" value="Sig_transdc_resp-reg_receiver"/>
</dbReference>
<dbReference type="SMART" id="SM00091">
    <property type="entry name" value="PAS"/>
    <property type="match status" value="2"/>
</dbReference>
<dbReference type="InterPro" id="IPR003661">
    <property type="entry name" value="HisK_dim/P_dom"/>
</dbReference>
<feature type="domain" description="PAC" evidence="7">
    <location>
        <begin position="251"/>
        <end position="302"/>
    </location>
</feature>
<dbReference type="PANTHER" id="PTHR43065">
    <property type="entry name" value="SENSOR HISTIDINE KINASE"/>
    <property type="match status" value="1"/>
</dbReference>
<dbReference type="SUPFAM" id="SSF55874">
    <property type="entry name" value="ATPase domain of HSP90 chaperone/DNA topoisomerase II/histidine kinase"/>
    <property type="match status" value="1"/>
</dbReference>
<dbReference type="InterPro" id="IPR011006">
    <property type="entry name" value="CheY-like_superfamily"/>
</dbReference>
<dbReference type="InterPro" id="IPR000700">
    <property type="entry name" value="PAS-assoc_C"/>
</dbReference>
<evidence type="ECO:0000256" key="1">
    <source>
        <dbReference type="ARBA" id="ARBA00022553"/>
    </source>
</evidence>
<dbReference type="SUPFAM" id="SSF52172">
    <property type="entry name" value="CheY-like"/>
    <property type="match status" value="1"/>
</dbReference>
<dbReference type="PROSITE" id="PS50113">
    <property type="entry name" value="PAC"/>
    <property type="match status" value="1"/>
</dbReference>
<dbReference type="Gene3D" id="1.10.287.130">
    <property type="match status" value="1"/>
</dbReference>
<sequence>MTTRTADDPKRDLVWEIAEAATAPVFGDDYFGLLVSRLSHQLGVKCVLLGEVINDEHGVRLRTRAVVVDGKPAANFEYGLAHSPCGEVIGRTLCWHADGVGVAFPKDARLRDLGARAYVGIPLFSSRQEPLGLLALAHDAPMPEDEELKSVLKICAGRAGGELERARIELRLRRSEERLRASIENTPHVAVHWHDAEGRICFWNQASEELFGWKAQEVLGRNLRGMVYSDETARRFEVLLESVKAGRGPQGPADFEVRRRDGTTGCCEATVFSIPGERDGAWFVCTLVDVTARRQVEQELRASEAKFRHILASSPVAMLVTDLGRRVLSANARFTEVFGYTQEELPDFGTWCGKAYPDEAYRSKVCSEWDAQMDKALSGGERVGPMDVDAVCKDGTVRRVQCSAAVNLDRVVIVFTDLTERLKLEDELRQAQKLETVGHLAGGVAHDFNNIIQAVLGFIGLAQDPALTSDDRNAFLKEALGAAKRASQLTRQLLAFGRRQAMHFEVVDPAELIGNLLKLLRRLIGENIEVQLHAGAGVGHVRCDPTQVEQVLINLCVNARDAMPGGGRITIGIEKKVITPSYRQAHPWSRVGRYALITVTDTGTGMDKATQERVFEPFFTTKPKDKGSGLGLAVVYGIVRQHDGFIRLYSEPGLGTTFRIYLPTVDLPEPSGAMPMRRRVAEGGHETVLVAEDDETIRILVRRILERAGYRVILATNGEEAVSLYEAQRQTIDLLVFDAVMPRLSGLEAYERIRRLDSRPVPTIFASGYNDAFSPDHASLPEGTILMQKPYDPEELLQRIRELLHSPETGAKV</sequence>
<dbReference type="NCBIfam" id="TIGR00229">
    <property type="entry name" value="sensory_box"/>
    <property type="match status" value="2"/>
</dbReference>
<gene>
    <name evidence="8" type="ORF">GALL_113690</name>
</gene>
<feature type="domain" description="PAS" evidence="6">
    <location>
        <begin position="175"/>
        <end position="246"/>
    </location>
</feature>
<dbReference type="SUPFAM" id="SSF55781">
    <property type="entry name" value="GAF domain-like"/>
    <property type="match status" value="1"/>
</dbReference>
<dbReference type="InterPro" id="IPR003018">
    <property type="entry name" value="GAF"/>
</dbReference>
<dbReference type="PROSITE" id="PS50109">
    <property type="entry name" value="HIS_KIN"/>
    <property type="match status" value="1"/>
</dbReference>
<dbReference type="InterPro" id="IPR003594">
    <property type="entry name" value="HATPase_dom"/>
</dbReference>
<accession>A0A1J5SXX8</accession>
<dbReference type="PRINTS" id="PR00344">
    <property type="entry name" value="BCTRLSENSOR"/>
</dbReference>
<dbReference type="Pfam" id="PF02518">
    <property type="entry name" value="HATPase_c"/>
    <property type="match status" value="1"/>
</dbReference>
<dbReference type="Pfam" id="PF00072">
    <property type="entry name" value="Response_reg"/>
    <property type="match status" value="1"/>
</dbReference>
<dbReference type="Pfam" id="PF13426">
    <property type="entry name" value="PAS_9"/>
    <property type="match status" value="1"/>
</dbReference>
<proteinExistence type="predicted"/>
<dbReference type="Pfam" id="PF13188">
    <property type="entry name" value="PAS_8"/>
    <property type="match status" value="1"/>
</dbReference>
<comment type="caution">
    <text evidence="8">The sequence shown here is derived from an EMBL/GenBank/DDBJ whole genome shotgun (WGS) entry which is preliminary data.</text>
</comment>
<evidence type="ECO:0000313" key="8">
    <source>
        <dbReference type="EMBL" id="OIR06452.1"/>
    </source>
</evidence>
<feature type="domain" description="Response regulatory" evidence="5">
    <location>
        <begin position="687"/>
        <end position="804"/>
    </location>
</feature>
<dbReference type="Gene3D" id="3.30.450.20">
    <property type="entry name" value="PAS domain"/>
    <property type="match status" value="2"/>
</dbReference>
<feature type="domain" description="PAS" evidence="6">
    <location>
        <begin position="303"/>
        <end position="345"/>
    </location>
</feature>
<protein>
    <submittedName>
        <fullName evidence="8">Blue-light-activated protein</fullName>
    </submittedName>
</protein>
<dbReference type="Pfam" id="PF00512">
    <property type="entry name" value="HisKA"/>
    <property type="match status" value="1"/>
</dbReference>
<dbReference type="InterPro" id="IPR029016">
    <property type="entry name" value="GAF-like_dom_sf"/>
</dbReference>
<keyword evidence="1" id="KW-0597">Phosphoprotein</keyword>
<name>A0A1J5SXX8_9ZZZZ</name>
<dbReference type="PROSITE" id="PS50112">
    <property type="entry name" value="PAS"/>
    <property type="match status" value="2"/>
</dbReference>
<evidence type="ECO:0000259" key="4">
    <source>
        <dbReference type="PROSITE" id="PS50109"/>
    </source>
</evidence>
<evidence type="ECO:0000256" key="3">
    <source>
        <dbReference type="ARBA" id="ARBA00022777"/>
    </source>
</evidence>
<dbReference type="SUPFAM" id="SSF55785">
    <property type="entry name" value="PYP-like sensor domain (PAS domain)"/>
    <property type="match status" value="2"/>
</dbReference>
<dbReference type="SMART" id="SM00387">
    <property type="entry name" value="HATPase_c"/>
    <property type="match status" value="1"/>
</dbReference>
<dbReference type="InterPro" id="IPR004358">
    <property type="entry name" value="Sig_transdc_His_kin-like_C"/>
</dbReference>
<dbReference type="Pfam" id="PF01590">
    <property type="entry name" value="GAF"/>
    <property type="match status" value="1"/>
</dbReference>
<dbReference type="CDD" id="cd00130">
    <property type="entry name" value="PAS"/>
    <property type="match status" value="2"/>
</dbReference>
<dbReference type="PROSITE" id="PS50110">
    <property type="entry name" value="RESPONSE_REGULATORY"/>
    <property type="match status" value="1"/>
</dbReference>
<organism evidence="8">
    <name type="scientific">mine drainage metagenome</name>
    <dbReference type="NCBI Taxonomy" id="410659"/>
    <lineage>
        <taxon>unclassified sequences</taxon>
        <taxon>metagenomes</taxon>
        <taxon>ecological metagenomes</taxon>
    </lineage>
</organism>
<dbReference type="InterPro" id="IPR000014">
    <property type="entry name" value="PAS"/>
</dbReference>
<dbReference type="Gene3D" id="3.30.450.40">
    <property type="match status" value="1"/>
</dbReference>
<dbReference type="PANTHER" id="PTHR43065:SF42">
    <property type="entry name" value="TWO-COMPONENT SENSOR PPRA"/>
    <property type="match status" value="1"/>
</dbReference>
<dbReference type="SMART" id="SM00388">
    <property type="entry name" value="HisKA"/>
    <property type="match status" value="1"/>
</dbReference>
<feature type="domain" description="Histidine kinase" evidence="4">
    <location>
        <begin position="443"/>
        <end position="666"/>
    </location>
</feature>
<evidence type="ECO:0000256" key="2">
    <source>
        <dbReference type="ARBA" id="ARBA00022679"/>
    </source>
</evidence>
<dbReference type="SUPFAM" id="SSF47384">
    <property type="entry name" value="Homodimeric domain of signal transducing histidine kinase"/>
    <property type="match status" value="1"/>
</dbReference>
<dbReference type="GO" id="GO:0000155">
    <property type="term" value="F:phosphorelay sensor kinase activity"/>
    <property type="evidence" value="ECO:0007669"/>
    <property type="project" value="InterPro"/>
</dbReference>
<dbReference type="SMART" id="SM00448">
    <property type="entry name" value="REC"/>
    <property type="match status" value="1"/>
</dbReference>
<keyword evidence="2" id="KW-0808">Transferase</keyword>
<dbReference type="InterPro" id="IPR036097">
    <property type="entry name" value="HisK_dim/P_sf"/>
</dbReference>
<dbReference type="Gene3D" id="3.30.565.10">
    <property type="entry name" value="Histidine kinase-like ATPase, C-terminal domain"/>
    <property type="match status" value="1"/>
</dbReference>
<dbReference type="InterPro" id="IPR005467">
    <property type="entry name" value="His_kinase_dom"/>
</dbReference>
<dbReference type="AlphaFoldDB" id="A0A1J5SXX8"/>
<evidence type="ECO:0000259" key="6">
    <source>
        <dbReference type="PROSITE" id="PS50112"/>
    </source>
</evidence>
<dbReference type="InterPro" id="IPR035965">
    <property type="entry name" value="PAS-like_dom_sf"/>
</dbReference>